<dbReference type="Proteomes" id="UP000319383">
    <property type="component" value="Chromosome"/>
</dbReference>
<gene>
    <name evidence="1" type="ORF">Mal52_56460</name>
</gene>
<keyword evidence="2" id="KW-1185">Reference proteome</keyword>
<accession>A0A517ZXC4</accession>
<evidence type="ECO:0000313" key="2">
    <source>
        <dbReference type="Proteomes" id="UP000319383"/>
    </source>
</evidence>
<name>A0A517ZXC4_9PLAN</name>
<protein>
    <submittedName>
        <fullName evidence="1">Uncharacterized protein</fullName>
    </submittedName>
</protein>
<sequence>MNREKLIADLNRAVADEDATLSRLVSFEHGSRERVEMELRYNTVRNSAAAIRRELATVTGEEHAVWLDLGVRPEAAISGAVLIQTESRCYLIFNASNLDVDGRAAQAIAEFKYPRNTRFGAPNDEALSGHPLYGRGLQPYDAFEVINSRWLVEELRQNQVAFPNYEFSCRHFIFTFHDSSFECLAEDLSVTVDERPFDQIWHDLYAKVNEL</sequence>
<dbReference type="AlphaFoldDB" id="A0A517ZXC4"/>
<reference evidence="1 2" key="1">
    <citation type="submission" date="2019-02" db="EMBL/GenBank/DDBJ databases">
        <title>Deep-cultivation of Planctomycetes and their phenomic and genomic characterization uncovers novel biology.</title>
        <authorList>
            <person name="Wiegand S."/>
            <person name="Jogler M."/>
            <person name="Boedeker C."/>
            <person name="Pinto D."/>
            <person name="Vollmers J."/>
            <person name="Rivas-Marin E."/>
            <person name="Kohn T."/>
            <person name="Peeters S.H."/>
            <person name="Heuer A."/>
            <person name="Rast P."/>
            <person name="Oberbeckmann S."/>
            <person name="Bunk B."/>
            <person name="Jeske O."/>
            <person name="Meyerdierks A."/>
            <person name="Storesund J.E."/>
            <person name="Kallscheuer N."/>
            <person name="Luecker S."/>
            <person name="Lage O.M."/>
            <person name="Pohl T."/>
            <person name="Merkel B.J."/>
            <person name="Hornburger P."/>
            <person name="Mueller R.-W."/>
            <person name="Bruemmer F."/>
            <person name="Labrenz M."/>
            <person name="Spormann A.M."/>
            <person name="Op den Camp H."/>
            <person name="Overmann J."/>
            <person name="Amann R."/>
            <person name="Jetten M.S.M."/>
            <person name="Mascher T."/>
            <person name="Medema M.H."/>
            <person name="Devos D.P."/>
            <person name="Kaster A.-K."/>
            <person name="Ovreas L."/>
            <person name="Rohde M."/>
            <person name="Galperin M.Y."/>
            <person name="Jogler C."/>
        </authorList>
    </citation>
    <scope>NUCLEOTIDE SEQUENCE [LARGE SCALE GENOMIC DNA]</scope>
    <source>
        <strain evidence="1 2">Mal52</strain>
    </source>
</reference>
<dbReference type="KEGG" id="sdyn:Mal52_56460"/>
<proteinExistence type="predicted"/>
<dbReference type="RefSeq" id="WP_145379796.1">
    <property type="nucleotide sequence ID" value="NZ_CP036276.1"/>
</dbReference>
<evidence type="ECO:0000313" key="1">
    <source>
        <dbReference type="EMBL" id="QDU47118.1"/>
    </source>
</evidence>
<organism evidence="1 2">
    <name type="scientific">Symmachiella dynata</name>
    <dbReference type="NCBI Taxonomy" id="2527995"/>
    <lineage>
        <taxon>Bacteria</taxon>
        <taxon>Pseudomonadati</taxon>
        <taxon>Planctomycetota</taxon>
        <taxon>Planctomycetia</taxon>
        <taxon>Planctomycetales</taxon>
        <taxon>Planctomycetaceae</taxon>
        <taxon>Symmachiella</taxon>
    </lineage>
</organism>
<dbReference type="EMBL" id="CP036276">
    <property type="protein sequence ID" value="QDU47118.1"/>
    <property type="molecule type" value="Genomic_DNA"/>
</dbReference>